<evidence type="ECO:0000313" key="1">
    <source>
        <dbReference type="EMBL" id="RCS72570.1"/>
    </source>
</evidence>
<dbReference type="Proteomes" id="UP000252479">
    <property type="component" value="Unassembled WGS sequence"/>
</dbReference>
<dbReference type="AlphaFoldDB" id="A0A368LKZ6"/>
<dbReference type="InterPro" id="IPR021932">
    <property type="entry name" value="DUF3545"/>
</dbReference>
<name>A0A368LKZ6_9VIBR</name>
<keyword evidence="2" id="KW-1185">Reference proteome</keyword>
<protein>
    <submittedName>
        <fullName evidence="1">DUF3545 family protein</fullName>
    </submittedName>
</protein>
<comment type="caution">
    <text evidence="1">The sequence shown here is derived from an EMBL/GenBank/DDBJ whole genome shotgun (WGS) entry which is preliminary data.</text>
</comment>
<reference evidence="1 2" key="1">
    <citation type="journal article" date="2017" name="Elife">
        <title>Extensive horizontal gene transfer in cheese-associated bacteria.</title>
        <authorList>
            <person name="Bonham K.S."/>
            <person name="Wolfe B.E."/>
            <person name="Dutton R.J."/>
        </authorList>
    </citation>
    <scope>NUCLEOTIDE SEQUENCE [LARGE SCALE GENOMIC DNA]</scope>
    <source>
        <strain evidence="1 2">JB196</strain>
    </source>
</reference>
<dbReference type="GeneID" id="303187762"/>
<sequence length="62" mass="7646">MESFQLDDIMAMEPSLYRSNKVKATKRKWREIEAIQDKRQLQKELMELDYSREYKLDDIEFN</sequence>
<dbReference type="Pfam" id="PF12065">
    <property type="entry name" value="DUF3545"/>
    <property type="match status" value="1"/>
</dbReference>
<dbReference type="OrthoDB" id="5918741at2"/>
<gene>
    <name evidence="1" type="ORF">CIK83_02475</name>
</gene>
<proteinExistence type="predicted"/>
<dbReference type="EMBL" id="QPGL01000001">
    <property type="protein sequence ID" value="RCS72570.1"/>
    <property type="molecule type" value="Genomic_DNA"/>
</dbReference>
<organism evidence="1 2">
    <name type="scientific">Vibrio casei</name>
    <dbReference type="NCBI Taxonomy" id="673372"/>
    <lineage>
        <taxon>Bacteria</taxon>
        <taxon>Pseudomonadati</taxon>
        <taxon>Pseudomonadota</taxon>
        <taxon>Gammaproteobacteria</taxon>
        <taxon>Vibrionales</taxon>
        <taxon>Vibrionaceae</taxon>
        <taxon>Vibrio</taxon>
    </lineage>
</organism>
<accession>A0A368LKZ6</accession>
<dbReference type="RefSeq" id="WP_086961803.1">
    <property type="nucleotide sequence ID" value="NZ_AP018680.1"/>
</dbReference>
<evidence type="ECO:0000313" key="2">
    <source>
        <dbReference type="Proteomes" id="UP000252479"/>
    </source>
</evidence>